<evidence type="ECO:0000313" key="1">
    <source>
        <dbReference type="EMBL" id="KAI9386303.1"/>
    </source>
</evidence>
<comment type="caution">
    <text evidence="1">The sequence shown here is derived from an EMBL/GenBank/DDBJ whole genome shotgun (WGS) entry which is preliminary data.</text>
</comment>
<dbReference type="EMBL" id="CM009299">
    <property type="protein sequence ID" value="KAI9386303.1"/>
    <property type="molecule type" value="Genomic_DNA"/>
</dbReference>
<organism evidence="1 2">
    <name type="scientific">Populus trichocarpa</name>
    <name type="common">Western balsam poplar</name>
    <name type="synonym">Populus balsamifera subsp. trichocarpa</name>
    <dbReference type="NCBI Taxonomy" id="3694"/>
    <lineage>
        <taxon>Eukaryota</taxon>
        <taxon>Viridiplantae</taxon>
        <taxon>Streptophyta</taxon>
        <taxon>Embryophyta</taxon>
        <taxon>Tracheophyta</taxon>
        <taxon>Spermatophyta</taxon>
        <taxon>Magnoliopsida</taxon>
        <taxon>eudicotyledons</taxon>
        <taxon>Gunneridae</taxon>
        <taxon>Pentapetalae</taxon>
        <taxon>rosids</taxon>
        <taxon>fabids</taxon>
        <taxon>Malpighiales</taxon>
        <taxon>Salicaceae</taxon>
        <taxon>Saliceae</taxon>
        <taxon>Populus</taxon>
    </lineage>
</organism>
<accession>A0ACC0SA92</accession>
<protein>
    <submittedName>
        <fullName evidence="1">Uncharacterized protein</fullName>
    </submittedName>
</protein>
<keyword evidence="2" id="KW-1185">Reference proteome</keyword>
<evidence type="ECO:0000313" key="2">
    <source>
        <dbReference type="Proteomes" id="UP000006729"/>
    </source>
</evidence>
<proteinExistence type="predicted"/>
<dbReference type="Proteomes" id="UP000006729">
    <property type="component" value="Chromosome 10"/>
</dbReference>
<reference evidence="1 2" key="1">
    <citation type="journal article" date="2006" name="Science">
        <title>The genome of black cottonwood, Populus trichocarpa (Torr. &amp; Gray).</title>
        <authorList>
            <person name="Tuskan G.A."/>
            <person name="Difazio S."/>
            <person name="Jansson S."/>
            <person name="Bohlmann J."/>
            <person name="Grigoriev I."/>
            <person name="Hellsten U."/>
            <person name="Putnam N."/>
            <person name="Ralph S."/>
            <person name="Rombauts S."/>
            <person name="Salamov A."/>
            <person name="Schein J."/>
            <person name="Sterck L."/>
            <person name="Aerts A."/>
            <person name="Bhalerao R.R."/>
            <person name="Bhalerao R.P."/>
            <person name="Blaudez D."/>
            <person name="Boerjan W."/>
            <person name="Brun A."/>
            <person name="Brunner A."/>
            <person name="Busov V."/>
            <person name="Campbell M."/>
            <person name="Carlson J."/>
            <person name="Chalot M."/>
            <person name="Chapman J."/>
            <person name="Chen G.L."/>
            <person name="Cooper D."/>
            <person name="Coutinho P.M."/>
            <person name="Couturier J."/>
            <person name="Covert S."/>
            <person name="Cronk Q."/>
            <person name="Cunningham R."/>
            <person name="Davis J."/>
            <person name="Degroeve S."/>
            <person name="Dejardin A."/>
            <person name="Depamphilis C."/>
            <person name="Detter J."/>
            <person name="Dirks B."/>
            <person name="Dubchak I."/>
            <person name="Duplessis S."/>
            <person name="Ehlting J."/>
            <person name="Ellis B."/>
            <person name="Gendler K."/>
            <person name="Goodstein D."/>
            <person name="Gribskov M."/>
            <person name="Grimwood J."/>
            <person name="Groover A."/>
            <person name="Gunter L."/>
            <person name="Hamberger B."/>
            <person name="Heinze B."/>
            <person name="Helariutta Y."/>
            <person name="Henrissat B."/>
            <person name="Holligan D."/>
            <person name="Holt R."/>
            <person name="Huang W."/>
            <person name="Islam-Faridi N."/>
            <person name="Jones S."/>
            <person name="Jones-Rhoades M."/>
            <person name="Jorgensen R."/>
            <person name="Joshi C."/>
            <person name="Kangasjarvi J."/>
            <person name="Karlsson J."/>
            <person name="Kelleher C."/>
            <person name="Kirkpatrick R."/>
            <person name="Kirst M."/>
            <person name="Kohler A."/>
            <person name="Kalluri U."/>
            <person name="Larimer F."/>
            <person name="Leebens-Mack J."/>
            <person name="Leple J.C."/>
            <person name="Locascio P."/>
            <person name="Lou Y."/>
            <person name="Lucas S."/>
            <person name="Martin F."/>
            <person name="Montanini B."/>
            <person name="Napoli C."/>
            <person name="Nelson D.R."/>
            <person name="Nelson C."/>
            <person name="Nieminen K."/>
            <person name="Nilsson O."/>
            <person name="Pereda V."/>
            <person name="Peter G."/>
            <person name="Philippe R."/>
            <person name="Pilate G."/>
            <person name="Poliakov A."/>
            <person name="Razumovskaya J."/>
            <person name="Richardson P."/>
            <person name="Rinaldi C."/>
            <person name="Ritland K."/>
            <person name="Rouze P."/>
            <person name="Ryaboy D."/>
            <person name="Schmutz J."/>
            <person name="Schrader J."/>
            <person name="Segerman B."/>
            <person name="Shin H."/>
            <person name="Siddiqui A."/>
            <person name="Sterky F."/>
            <person name="Terry A."/>
            <person name="Tsai C.J."/>
            <person name="Uberbacher E."/>
            <person name="Unneberg P."/>
            <person name="Vahala J."/>
            <person name="Wall K."/>
            <person name="Wessler S."/>
            <person name="Yang G."/>
            <person name="Yin T."/>
            <person name="Douglas C."/>
            <person name="Marra M."/>
            <person name="Sandberg G."/>
            <person name="Van de Peer Y."/>
            <person name="Rokhsar D."/>
        </authorList>
    </citation>
    <scope>NUCLEOTIDE SEQUENCE [LARGE SCALE GENOMIC DNA]</scope>
    <source>
        <strain evidence="2">cv. Nisqually</strain>
    </source>
</reference>
<gene>
    <name evidence="1" type="ORF">POPTR_010G009400v4</name>
</gene>
<sequence length="607" mass="67142">MGFSPLSLSQSLSFIMFLFHFHSTISSSHFCAPDQSLSLLQFKESFSINSSASGRCHHPKTESWKEGTGCCLWDGVSCDMKTGHVTALDLSCSMLYGTLHSNSTLFSLHHLQKLDLSDNDFNNSHISPRFGQFSNLTLLNLNSSVFAGQVPSEISHLSKLVSLDLSGNYDPSLEPISFAKLVRNLTELRELDLSRVNMSLVAPNSLTNLSSSLSSLSLWGCGLQGKFPGNIFLLPKLESLDMSYNNRLTGSFPSSNLSNVLSSLDLSNTRISVYLENDLISNLKSLEYMYLRNSNIIRSDLAPLGNLTQLILLDFSSNNFIGEIPSSLGNLVQLRYLKLDSNKFMGQIPDSLGSLLNLRTLSLYGNLFNGTIPSFLFALPSLQYLDLHNNNLIGNISELQHDSLVYLDLSNNHLHGPIPSSIFKQENLEVLILASNSKLTGEISSSICKLRFLRLLDLSNNSLSGSTPLCLGNFSNMLSVLHLGMNNLQGTIPSIFSKNNSLEYLNLNGNELEGKIPPSIISCTLLEVLDLGNNKIEDTFPYFLETLPKLQILVLKSNKLQGFVKGPTTYNSFSKLQIFDISDNNFSESLPTGYFNSLEAMMTWIKK</sequence>
<name>A0ACC0SA92_POPTR</name>